<keyword evidence="2" id="KW-0812">Transmembrane</keyword>
<comment type="caution">
    <text evidence="4">The sequence shown here is derived from an EMBL/GenBank/DDBJ whole genome shotgun (WGS) entry which is preliminary data.</text>
</comment>
<feature type="domain" description="C-type lectin" evidence="3">
    <location>
        <begin position="169"/>
        <end position="278"/>
    </location>
</feature>
<evidence type="ECO:0000259" key="3">
    <source>
        <dbReference type="PROSITE" id="PS50041"/>
    </source>
</evidence>
<accession>A0AA88NA97</accession>
<dbReference type="SMART" id="SM00034">
    <property type="entry name" value="CLECT"/>
    <property type="match status" value="2"/>
</dbReference>
<evidence type="ECO:0000256" key="1">
    <source>
        <dbReference type="ARBA" id="ARBA00023157"/>
    </source>
</evidence>
<evidence type="ECO:0000313" key="4">
    <source>
        <dbReference type="EMBL" id="KAK2852203.1"/>
    </source>
</evidence>
<evidence type="ECO:0000256" key="2">
    <source>
        <dbReference type="SAM" id="Phobius"/>
    </source>
</evidence>
<protein>
    <recommendedName>
        <fullName evidence="3">C-type lectin domain-containing protein</fullName>
    </recommendedName>
</protein>
<keyword evidence="5" id="KW-1185">Reference proteome</keyword>
<keyword evidence="1" id="KW-1015">Disulfide bond</keyword>
<dbReference type="PANTHER" id="PTHR45784">
    <property type="entry name" value="C-TYPE LECTIN DOMAIN FAMILY 20 MEMBER A-RELATED"/>
    <property type="match status" value="1"/>
</dbReference>
<reference evidence="4" key="1">
    <citation type="submission" date="2023-08" db="EMBL/GenBank/DDBJ databases">
        <title>Pelteobagrus vachellii genome.</title>
        <authorList>
            <person name="Liu H."/>
        </authorList>
    </citation>
    <scope>NUCLEOTIDE SEQUENCE</scope>
    <source>
        <strain evidence="4">PRFRI_2022a</strain>
        <tissue evidence="4">Muscle</tissue>
    </source>
</reference>
<dbReference type="PANTHER" id="PTHR45784:SF3">
    <property type="entry name" value="C-TYPE LECTIN DOMAIN FAMILY 4 MEMBER K-LIKE-RELATED"/>
    <property type="match status" value="1"/>
</dbReference>
<dbReference type="InterPro" id="IPR018378">
    <property type="entry name" value="C-type_lectin_CS"/>
</dbReference>
<dbReference type="CDD" id="cd00037">
    <property type="entry name" value="CLECT"/>
    <property type="match status" value="1"/>
</dbReference>
<evidence type="ECO:0000313" key="5">
    <source>
        <dbReference type="Proteomes" id="UP001187315"/>
    </source>
</evidence>
<dbReference type="InterPro" id="IPR016187">
    <property type="entry name" value="CTDL_fold"/>
</dbReference>
<dbReference type="EMBL" id="JAVHJS010000007">
    <property type="protein sequence ID" value="KAK2852203.1"/>
    <property type="molecule type" value="Genomic_DNA"/>
</dbReference>
<dbReference type="PROSITE" id="PS00615">
    <property type="entry name" value="C_TYPE_LECTIN_1"/>
    <property type="match status" value="1"/>
</dbReference>
<dbReference type="PROSITE" id="PS50041">
    <property type="entry name" value="C_TYPE_LECTIN_2"/>
    <property type="match status" value="2"/>
</dbReference>
<proteinExistence type="predicted"/>
<dbReference type="Gene3D" id="3.10.100.10">
    <property type="entry name" value="Mannose-Binding Protein A, subunit A"/>
    <property type="match status" value="2"/>
</dbReference>
<sequence>MDGLCDSFLPVFLFIYLFMYLLFLAIIYFSDAKRLQYDVLHGVLTLVLSFSHKYYLIQQSKTWNDAKAFCRATYTDLAIIKTNEEMAHLQNLLQTQQFGSNAWIGLYTNINKWQWTLDNEPLGSFTPWSNGEPNDWLGNERCLFMYQMVWVDAPCEWQKPFVCFDDRKTGADRYILINQYKMWYDAQSYCRQYHTDLASVRNTTENLIVGTMKYWTWTWIGLVRDPWYWTDQTTNVSVIKWSFGSVNDYVNKSCVYLYGGLSQANVEQCSNPMPFLCYVFPTQKKTIRMKLKSSQDVNDPTIMTAIEEKLKQKLKDYGMAESITVTWRKQPDGVVFHKEE</sequence>
<dbReference type="InterPro" id="IPR001304">
    <property type="entry name" value="C-type_lectin-like"/>
</dbReference>
<feature type="domain" description="C-type lectin" evidence="3">
    <location>
        <begin position="54"/>
        <end position="164"/>
    </location>
</feature>
<gene>
    <name evidence="4" type="ORF">Q7C36_007404</name>
</gene>
<dbReference type="Proteomes" id="UP001187315">
    <property type="component" value="Unassembled WGS sequence"/>
</dbReference>
<organism evidence="4 5">
    <name type="scientific">Tachysurus vachellii</name>
    <name type="common">Darkbarbel catfish</name>
    <name type="synonym">Pelteobagrus vachellii</name>
    <dbReference type="NCBI Taxonomy" id="175792"/>
    <lineage>
        <taxon>Eukaryota</taxon>
        <taxon>Metazoa</taxon>
        <taxon>Chordata</taxon>
        <taxon>Craniata</taxon>
        <taxon>Vertebrata</taxon>
        <taxon>Euteleostomi</taxon>
        <taxon>Actinopterygii</taxon>
        <taxon>Neopterygii</taxon>
        <taxon>Teleostei</taxon>
        <taxon>Ostariophysi</taxon>
        <taxon>Siluriformes</taxon>
        <taxon>Bagridae</taxon>
        <taxon>Tachysurus</taxon>
    </lineage>
</organism>
<dbReference type="AlphaFoldDB" id="A0AA88NA97"/>
<keyword evidence="2" id="KW-0472">Membrane</keyword>
<dbReference type="InterPro" id="IPR016186">
    <property type="entry name" value="C-type_lectin-like/link_sf"/>
</dbReference>
<name>A0AA88NA97_TACVA</name>
<dbReference type="SUPFAM" id="SSF56436">
    <property type="entry name" value="C-type lectin-like"/>
    <property type="match status" value="2"/>
</dbReference>
<keyword evidence="2" id="KW-1133">Transmembrane helix</keyword>
<feature type="transmembrane region" description="Helical" evidence="2">
    <location>
        <begin position="7"/>
        <end position="29"/>
    </location>
</feature>
<dbReference type="Pfam" id="PF00059">
    <property type="entry name" value="Lectin_C"/>
    <property type="match status" value="2"/>
</dbReference>